<comment type="caution">
    <text evidence="20">The sequence shown here is derived from an EMBL/GenBank/DDBJ whole genome shotgun (WGS) entry which is preliminary data.</text>
</comment>
<dbReference type="GO" id="GO:0009328">
    <property type="term" value="C:phenylalanine-tRNA ligase complex"/>
    <property type="evidence" value="ECO:0007669"/>
    <property type="project" value="TreeGrafter"/>
</dbReference>
<dbReference type="Pfam" id="PF03483">
    <property type="entry name" value="B3_4"/>
    <property type="match status" value="1"/>
</dbReference>
<dbReference type="GO" id="GO:0005524">
    <property type="term" value="F:ATP binding"/>
    <property type="evidence" value="ECO:0007669"/>
    <property type="project" value="UniProtKB-UniRule"/>
</dbReference>
<dbReference type="Gene3D" id="3.30.930.10">
    <property type="entry name" value="Bira Bifunctional Protein, Domain 2"/>
    <property type="match status" value="1"/>
</dbReference>
<dbReference type="FunFam" id="2.40.50.140:FF:000045">
    <property type="entry name" value="Phenylalanine--tRNA ligase beta subunit"/>
    <property type="match status" value="1"/>
</dbReference>
<evidence type="ECO:0000256" key="16">
    <source>
        <dbReference type="PROSITE-ProRule" id="PRU00209"/>
    </source>
</evidence>
<dbReference type="GO" id="GO:0006432">
    <property type="term" value="P:phenylalanyl-tRNA aminoacylation"/>
    <property type="evidence" value="ECO:0007669"/>
    <property type="project" value="UniProtKB-UniRule"/>
</dbReference>
<dbReference type="GO" id="GO:0000049">
    <property type="term" value="F:tRNA binding"/>
    <property type="evidence" value="ECO:0007669"/>
    <property type="project" value="UniProtKB-UniRule"/>
</dbReference>
<dbReference type="PANTHER" id="PTHR10947">
    <property type="entry name" value="PHENYLALANYL-TRNA SYNTHETASE BETA CHAIN AND LEUCINE-RICH REPEAT-CONTAINING PROTEIN 47"/>
    <property type="match status" value="1"/>
</dbReference>
<comment type="cofactor">
    <cofactor evidence="15">
        <name>Mg(2+)</name>
        <dbReference type="ChEBI" id="CHEBI:18420"/>
    </cofactor>
    <text evidence="15">Binds 2 magnesium ions per tetramer.</text>
</comment>
<keyword evidence="5 16" id="KW-0820">tRNA-binding</keyword>
<feature type="binding site" evidence="15">
    <location>
        <position position="491"/>
    </location>
    <ligand>
        <name>Mg(2+)</name>
        <dbReference type="ChEBI" id="CHEBI:18420"/>
        <note>shared with alpha subunit</note>
    </ligand>
</feature>
<dbReference type="InterPro" id="IPR002547">
    <property type="entry name" value="tRNA-bd_dom"/>
</dbReference>
<dbReference type="HAMAP" id="MF_00283">
    <property type="entry name" value="Phe_tRNA_synth_beta1"/>
    <property type="match status" value="1"/>
</dbReference>
<dbReference type="InterPro" id="IPR045060">
    <property type="entry name" value="Phe-tRNA-ligase_IIc_bsu"/>
</dbReference>
<dbReference type="CDD" id="cd02796">
    <property type="entry name" value="tRNA_bind_bactPheRS"/>
    <property type="match status" value="1"/>
</dbReference>
<dbReference type="PROSITE" id="PS51483">
    <property type="entry name" value="B5"/>
    <property type="match status" value="1"/>
</dbReference>
<evidence type="ECO:0000256" key="6">
    <source>
        <dbReference type="ARBA" id="ARBA00022598"/>
    </source>
</evidence>
<dbReference type="SUPFAM" id="SSF54991">
    <property type="entry name" value="Anticodon-binding domain of PheRS"/>
    <property type="match status" value="1"/>
</dbReference>
<evidence type="ECO:0000256" key="5">
    <source>
        <dbReference type="ARBA" id="ARBA00022555"/>
    </source>
</evidence>
<dbReference type="InterPro" id="IPR005147">
    <property type="entry name" value="tRNA_synthase_B5-dom"/>
</dbReference>
<dbReference type="Gene3D" id="3.30.70.380">
    <property type="entry name" value="Ferrodoxin-fold anticodon-binding domain"/>
    <property type="match status" value="1"/>
</dbReference>
<dbReference type="AlphaFoldDB" id="A0A0A2C078"/>
<evidence type="ECO:0000256" key="10">
    <source>
        <dbReference type="ARBA" id="ARBA00022842"/>
    </source>
</evidence>
<keyword evidence="7 15" id="KW-0479">Metal-binding</keyword>
<evidence type="ECO:0000256" key="1">
    <source>
        <dbReference type="ARBA" id="ARBA00004496"/>
    </source>
</evidence>
<dbReference type="CDD" id="cd00769">
    <property type="entry name" value="PheRS_beta_core"/>
    <property type="match status" value="1"/>
</dbReference>
<dbReference type="Pfam" id="PF03484">
    <property type="entry name" value="B5"/>
    <property type="match status" value="1"/>
</dbReference>
<evidence type="ECO:0000256" key="7">
    <source>
        <dbReference type="ARBA" id="ARBA00022723"/>
    </source>
</evidence>
<keyword evidence="6 15" id="KW-0436">Ligase</keyword>
<dbReference type="EC" id="6.1.1.20" evidence="15"/>
<evidence type="ECO:0000256" key="8">
    <source>
        <dbReference type="ARBA" id="ARBA00022741"/>
    </source>
</evidence>
<dbReference type="SUPFAM" id="SSF46955">
    <property type="entry name" value="Putative DNA-binding domain"/>
    <property type="match status" value="1"/>
</dbReference>
<dbReference type="SMART" id="SM00896">
    <property type="entry name" value="FDX-ACB"/>
    <property type="match status" value="1"/>
</dbReference>
<evidence type="ECO:0000256" key="4">
    <source>
        <dbReference type="ARBA" id="ARBA00022490"/>
    </source>
</evidence>
<keyword evidence="12 15" id="KW-0648">Protein biosynthesis</keyword>
<dbReference type="InterPro" id="IPR033714">
    <property type="entry name" value="tRNA_bind_bactPheRS"/>
</dbReference>
<organism evidence="20 21">
    <name type="scientific">Prochlorococcus marinus str. PAC1</name>
    <dbReference type="NCBI Taxonomy" id="59924"/>
    <lineage>
        <taxon>Bacteria</taxon>
        <taxon>Bacillati</taxon>
        <taxon>Cyanobacteriota</taxon>
        <taxon>Cyanophyceae</taxon>
        <taxon>Synechococcales</taxon>
        <taxon>Prochlorococcaceae</taxon>
        <taxon>Prochlorococcus</taxon>
    </lineage>
</organism>
<dbReference type="EMBL" id="JNAX01000015">
    <property type="protein sequence ID" value="KGG19761.1"/>
    <property type="molecule type" value="Genomic_DNA"/>
</dbReference>
<keyword evidence="10 15" id="KW-0460">Magnesium</keyword>
<dbReference type="SUPFAM" id="SSF50249">
    <property type="entry name" value="Nucleic acid-binding proteins"/>
    <property type="match status" value="1"/>
</dbReference>
<dbReference type="GO" id="GO:0000287">
    <property type="term" value="F:magnesium ion binding"/>
    <property type="evidence" value="ECO:0007669"/>
    <property type="project" value="UniProtKB-UniRule"/>
</dbReference>
<feature type="binding site" evidence="15">
    <location>
        <position position="494"/>
    </location>
    <ligand>
        <name>Mg(2+)</name>
        <dbReference type="ChEBI" id="CHEBI:18420"/>
        <note>shared with alpha subunit</note>
    </ligand>
</feature>
<dbReference type="InterPro" id="IPR009061">
    <property type="entry name" value="DNA-bd_dom_put_sf"/>
</dbReference>
<dbReference type="SUPFAM" id="SSF55681">
    <property type="entry name" value="Class II aaRS and biotin synthetases"/>
    <property type="match status" value="1"/>
</dbReference>
<dbReference type="PROSITE" id="PS50886">
    <property type="entry name" value="TRBD"/>
    <property type="match status" value="1"/>
</dbReference>
<dbReference type="Proteomes" id="UP000030392">
    <property type="component" value="Unassembled WGS sequence"/>
</dbReference>
<evidence type="ECO:0000256" key="13">
    <source>
        <dbReference type="ARBA" id="ARBA00023146"/>
    </source>
</evidence>
<dbReference type="Pfam" id="PF03147">
    <property type="entry name" value="FDX-ACB"/>
    <property type="match status" value="1"/>
</dbReference>
<comment type="similarity">
    <text evidence="2 15">Belongs to the phenylalanyl-tRNA synthetase beta subunit family. Type 1 subfamily.</text>
</comment>
<name>A0A0A2C078_PROMR</name>
<comment type="catalytic activity">
    <reaction evidence="14 15">
        <text>tRNA(Phe) + L-phenylalanine + ATP = L-phenylalanyl-tRNA(Phe) + AMP + diphosphate + H(+)</text>
        <dbReference type="Rhea" id="RHEA:19413"/>
        <dbReference type="Rhea" id="RHEA-COMP:9668"/>
        <dbReference type="Rhea" id="RHEA-COMP:9699"/>
        <dbReference type="ChEBI" id="CHEBI:15378"/>
        <dbReference type="ChEBI" id="CHEBI:30616"/>
        <dbReference type="ChEBI" id="CHEBI:33019"/>
        <dbReference type="ChEBI" id="CHEBI:58095"/>
        <dbReference type="ChEBI" id="CHEBI:78442"/>
        <dbReference type="ChEBI" id="CHEBI:78531"/>
        <dbReference type="ChEBI" id="CHEBI:456215"/>
        <dbReference type="EC" id="6.1.1.20"/>
    </reaction>
</comment>
<keyword evidence="8 15" id="KW-0547">Nucleotide-binding</keyword>
<comment type="subcellular location">
    <subcellularLocation>
        <location evidence="1 15">Cytoplasm</location>
    </subcellularLocation>
</comment>
<dbReference type="Gene3D" id="2.40.50.140">
    <property type="entry name" value="Nucleic acid-binding proteins"/>
    <property type="match status" value="1"/>
</dbReference>
<dbReference type="GO" id="GO:0004826">
    <property type="term" value="F:phenylalanine-tRNA ligase activity"/>
    <property type="evidence" value="ECO:0007669"/>
    <property type="project" value="UniProtKB-UniRule"/>
</dbReference>
<evidence type="ECO:0000256" key="9">
    <source>
        <dbReference type="ARBA" id="ARBA00022840"/>
    </source>
</evidence>
<feature type="domain" description="TRNA-binding" evidence="17">
    <location>
        <begin position="39"/>
        <end position="153"/>
    </location>
</feature>
<evidence type="ECO:0000256" key="15">
    <source>
        <dbReference type="HAMAP-Rule" id="MF_00283"/>
    </source>
</evidence>
<keyword evidence="4 15" id="KW-0963">Cytoplasm</keyword>
<dbReference type="InterPro" id="IPR036690">
    <property type="entry name" value="Fdx_antiC-bd_sf"/>
</dbReference>
<feature type="binding site" evidence="15">
    <location>
        <position position="485"/>
    </location>
    <ligand>
        <name>Mg(2+)</name>
        <dbReference type="ChEBI" id="CHEBI:18420"/>
        <note>shared with alpha subunit</note>
    </ligand>
</feature>
<feature type="domain" description="B5" evidence="19">
    <location>
        <begin position="414"/>
        <end position="507"/>
    </location>
</feature>
<evidence type="ECO:0000259" key="17">
    <source>
        <dbReference type="PROSITE" id="PS50886"/>
    </source>
</evidence>
<dbReference type="SMART" id="SM00874">
    <property type="entry name" value="B5"/>
    <property type="match status" value="1"/>
</dbReference>
<dbReference type="InterPro" id="IPR005121">
    <property type="entry name" value="Fdx_antiC-bd"/>
</dbReference>
<dbReference type="InterPro" id="IPR045864">
    <property type="entry name" value="aa-tRNA-synth_II/BPL/LPL"/>
</dbReference>
<gene>
    <name evidence="15" type="primary">pheT</name>
    <name evidence="20" type="ORF">EV03_2149</name>
</gene>
<dbReference type="RefSeq" id="WP_036907603.1">
    <property type="nucleotide sequence ID" value="NZ_CP138967.1"/>
</dbReference>
<evidence type="ECO:0000259" key="19">
    <source>
        <dbReference type="PROSITE" id="PS51483"/>
    </source>
</evidence>
<dbReference type="InterPro" id="IPR004532">
    <property type="entry name" value="Phe-tRNA-ligase_IIc_bsu_bact"/>
</dbReference>
<keyword evidence="11 16" id="KW-0694">RNA-binding</keyword>
<reference evidence="21" key="1">
    <citation type="journal article" date="2014" name="Sci. Data">
        <title>Genomes of diverse isolates of the marine cyanobacterium Prochlorococcus.</title>
        <authorList>
            <person name="Biller S."/>
            <person name="Berube P."/>
            <person name="Thompson J."/>
            <person name="Kelly L."/>
            <person name="Roggensack S."/>
            <person name="Awad L."/>
            <person name="Roache-Johnson K."/>
            <person name="Ding H."/>
            <person name="Giovannoni S.J."/>
            <person name="Moore L.R."/>
            <person name="Chisholm S.W."/>
        </authorList>
    </citation>
    <scope>NUCLEOTIDE SEQUENCE [LARGE SCALE GENOMIC DNA]</scope>
    <source>
        <strain evidence="21">PAC1</strain>
    </source>
</reference>
<evidence type="ECO:0000259" key="18">
    <source>
        <dbReference type="PROSITE" id="PS51447"/>
    </source>
</evidence>
<dbReference type="PROSITE" id="PS51447">
    <property type="entry name" value="FDX_ACB"/>
    <property type="match status" value="1"/>
</dbReference>
<proteinExistence type="inferred from homology"/>
<dbReference type="SMART" id="SM00873">
    <property type="entry name" value="B3_4"/>
    <property type="match status" value="1"/>
</dbReference>
<sequence length="824" mass="92083">MKVSVSWLKDLVEFNNDIDELSEKLSMTGFEVESLEDLSEQAKNVVIGFVEEITPHPNAEKLKVCSVDVGLPKKLSIVCGAPNVKAGFHVLVAKVGAYLSSKSLKIKLSNLRGVESEGMICSLEELGIESSNEGIEILEENEANIPPIGTNAVDYLCLNDTIIELAITANRPDGMSMVGIAREISTITNSKLTLPTLNYNEDFNIFEPKISDKETIGVDCIYSITYIDSIDNTGKTNKNIFNKLSSLKQNCINPVVDITNYLMLEQGQPLHAFDADLLDNIIGRKVIPNDFGIRNGKEGELFVALDKKEYKINPTIKLITCDDIPIAIAGVIGGNNSSVSDKTTRIWLEAAVFTPTSIRNSSREIGLRTDASSRYEKGISSNMTTAVSKRASELISVQLGGDNISSYVNTDFKKKSISVNLRMDKINSVLGKLSSSDSNIVNINYTKLRYLNEDEIETLLSKLGLILTSNDSGWNVQVPPYRSSDLTREIDLIEEIARLIGYDNFDSNMPDPLEPGVLSPTKLVERRLRNSFIHNGFQEVVTSSLVGPENTDDNAVLIKNPLLSETSRLRTNVWDEHLKILQRNVSFGAEGCWIFEIAKTYKKDKECFVETNLLSGALTGSKRLSKWGGASKQLSLDYFEARGKLKQSLDVLGVETIDKQLTDKDFMHPGRTSELFVEGKSIGFFGQIHPSQSEKFDLIKETYLFNLDFDSLIKAATRKTNWTRIYKDYPTVPYMERDIALIHSKKYSSLEIMGLIKKTGRPLLEKVELIDRYEGSSMPEDAISQAFRIRYRDAKKTLVEEDINPIHEKIRNALKEKIKAELRS</sequence>
<keyword evidence="9 15" id="KW-0067">ATP-binding</keyword>
<comment type="subunit">
    <text evidence="3 15">Tetramer of two alpha and two beta subunits.</text>
</comment>
<evidence type="ECO:0000256" key="12">
    <source>
        <dbReference type="ARBA" id="ARBA00022917"/>
    </source>
</evidence>
<protein>
    <recommendedName>
        <fullName evidence="15">Phenylalanine--tRNA ligase beta subunit</fullName>
        <ecNumber evidence="15">6.1.1.20</ecNumber>
    </recommendedName>
    <alternativeName>
        <fullName evidence="15">Phenylalanyl-tRNA synthetase beta subunit</fullName>
        <shortName evidence="15">PheRS</shortName>
    </alternativeName>
</protein>
<dbReference type="Pfam" id="PF17759">
    <property type="entry name" value="tRNA_synthFbeta"/>
    <property type="match status" value="1"/>
</dbReference>
<dbReference type="InterPro" id="IPR005146">
    <property type="entry name" value="B3/B4_tRNA-bd"/>
</dbReference>
<dbReference type="PANTHER" id="PTHR10947:SF0">
    <property type="entry name" value="PHENYLALANINE--TRNA LIGASE BETA SUBUNIT"/>
    <property type="match status" value="1"/>
</dbReference>
<dbReference type="InterPro" id="IPR041616">
    <property type="entry name" value="PheRS_beta_core"/>
</dbReference>
<dbReference type="Pfam" id="PF01588">
    <property type="entry name" value="tRNA_bind"/>
    <property type="match status" value="1"/>
</dbReference>
<evidence type="ECO:0000256" key="2">
    <source>
        <dbReference type="ARBA" id="ARBA00008653"/>
    </source>
</evidence>
<dbReference type="InterPro" id="IPR012340">
    <property type="entry name" value="NA-bd_OB-fold"/>
</dbReference>
<evidence type="ECO:0000313" key="21">
    <source>
        <dbReference type="Proteomes" id="UP000030392"/>
    </source>
</evidence>
<dbReference type="SUPFAM" id="SSF56037">
    <property type="entry name" value="PheT/TilS domain"/>
    <property type="match status" value="1"/>
</dbReference>
<evidence type="ECO:0000256" key="3">
    <source>
        <dbReference type="ARBA" id="ARBA00011209"/>
    </source>
</evidence>
<evidence type="ECO:0000256" key="11">
    <source>
        <dbReference type="ARBA" id="ARBA00022884"/>
    </source>
</evidence>
<feature type="binding site" evidence="15">
    <location>
        <position position="495"/>
    </location>
    <ligand>
        <name>Mg(2+)</name>
        <dbReference type="ChEBI" id="CHEBI:18420"/>
        <note>shared with alpha subunit</note>
    </ligand>
</feature>
<evidence type="ECO:0000256" key="14">
    <source>
        <dbReference type="ARBA" id="ARBA00049255"/>
    </source>
</evidence>
<accession>A0A0A2C078</accession>
<dbReference type="NCBIfam" id="NF045760">
    <property type="entry name" value="YtpR"/>
    <property type="match status" value="1"/>
</dbReference>
<dbReference type="Gene3D" id="3.30.56.10">
    <property type="match status" value="2"/>
</dbReference>
<feature type="domain" description="FDX-ACB" evidence="18">
    <location>
        <begin position="730"/>
        <end position="823"/>
    </location>
</feature>
<evidence type="ECO:0000313" key="20">
    <source>
        <dbReference type="EMBL" id="KGG19761.1"/>
    </source>
</evidence>
<dbReference type="NCBIfam" id="TIGR00472">
    <property type="entry name" value="pheT_bact"/>
    <property type="match status" value="1"/>
</dbReference>
<dbReference type="InterPro" id="IPR020825">
    <property type="entry name" value="Phe-tRNA_synthase-like_B3/B4"/>
</dbReference>
<keyword evidence="13 15" id="KW-0030">Aminoacyl-tRNA synthetase</keyword>
<dbReference type="Gene3D" id="3.50.40.10">
    <property type="entry name" value="Phenylalanyl-trna Synthetase, Chain B, domain 3"/>
    <property type="match status" value="1"/>
</dbReference>